<keyword evidence="2" id="KW-0238">DNA-binding</keyword>
<dbReference type="SUPFAM" id="SSF46894">
    <property type="entry name" value="C-terminal effector domain of the bipartite response regulators"/>
    <property type="match status" value="1"/>
</dbReference>
<keyword evidence="6" id="KW-1185">Reference proteome</keyword>
<dbReference type="GO" id="GO:0006355">
    <property type="term" value="P:regulation of DNA-templated transcription"/>
    <property type="evidence" value="ECO:0007669"/>
    <property type="project" value="InterPro"/>
</dbReference>
<evidence type="ECO:0000256" key="2">
    <source>
        <dbReference type="ARBA" id="ARBA00023125"/>
    </source>
</evidence>
<dbReference type="EMBL" id="QAOG01000005">
    <property type="protein sequence ID" value="PTQ59341.1"/>
    <property type="molecule type" value="Genomic_DNA"/>
</dbReference>
<dbReference type="InterPro" id="IPR016032">
    <property type="entry name" value="Sig_transdc_resp-reg_C-effctor"/>
</dbReference>
<dbReference type="PROSITE" id="PS00622">
    <property type="entry name" value="HTH_LUXR_1"/>
    <property type="match status" value="1"/>
</dbReference>
<accession>A0A2T5GJ48</accession>
<dbReference type="Pfam" id="PF00196">
    <property type="entry name" value="GerE"/>
    <property type="match status" value="1"/>
</dbReference>
<dbReference type="SMART" id="SM00421">
    <property type="entry name" value="HTH_LUXR"/>
    <property type="match status" value="1"/>
</dbReference>
<dbReference type="Proteomes" id="UP000244189">
    <property type="component" value="Unassembled WGS sequence"/>
</dbReference>
<feature type="domain" description="HTH luxR-type" evidence="4">
    <location>
        <begin position="29"/>
        <end position="94"/>
    </location>
</feature>
<proteinExistence type="predicted"/>
<sequence>MLMRRSRAVGAITILIPHITIYWGVTMAYSSDLLHLTAREEEVLRLVARGRSARAVASELNIAPCTVERHIENVRLKTRTRNRAHMIAVVMRDGWLTSLPVV</sequence>
<evidence type="ECO:0000313" key="6">
    <source>
        <dbReference type="Proteomes" id="UP000244189"/>
    </source>
</evidence>
<keyword evidence="3" id="KW-0804">Transcription</keyword>
<dbReference type="PRINTS" id="PR00038">
    <property type="entry name" value="HTHLUXR"/>
</dbReference>
<name>A0A2T5GJ48_9SPHN</name>
<dbReference type="InterPro" id="IPR036388">
    <property type="entry name" value="WH-like_DNA-bd_sf"/>
</dbReference>
<evidence type="ECO:0000256" key="1">
    <source>
        <dbReference type="ARBA" id="ARBA00023015"/>
    </source>
</evidence>
<organism evidence="5 6">
    <name type="scientific">Sphingomonas aurantiaca</name>
    <dbReference type="NCBI Taxonomy" id="185949"/>
    <lineage>
        <taxon>Bacteria</taxon>
        <taxon>Pseudomonadati</taxon>
        <taxon>Pseudomonadota</taxon>
        <taxon>Alphaproteobacteria</taxon>
        <taxon>Sphingomonadales</taxon>
        <taxon>Sphingomonadaceae</taxon>
        <taxon>Sphingomonas</taxon>
    </lineage>
</organism>
<reference evidence="5 6" key="1">
    <citation type="submission" date="2018-04" db="EMBL/GenBank/DDBJ databases">
        <title>Genomic Encyclopedia of Type Strains, Phase III (KMG-III): the genomes of soil and plant-associated and newly described type strains.</title>
        <authorList>
            <person name="Whitman W."/>
        </authorList>
    </citation>
    <scope>NUCLEOTIDE SEQUENCE [LARGE SCALE GENOMIC DNA]</scope>
    <source>
        <strain evidence="5 6">MA101b</strain>
    </source>
</reference>
<keyword evidence="1" id="KW-0805">Transcription regulation</keyword>
<dbReference type="InterPro" id="IPR000792">
    <property type="entry name" value="Tscrpt_reg_LuxR_C"/>
</dbReference>
<gene>
    <name evidence="5" type="ORF">C8J26_3084</name>
</gene>
<dbReference type="PANTHER" id="PTHR44688:SF16">
    <property type="entry name" value="DNA-BINDING TRANSCRIPTIONAL ACTIVATOR DEVR_DOSR"/>
    <property type="match status" value="1"/>
</dbReference>
<evidence type="ECO:0000256" key="3">
    <source>
        <dbReference type="ARBA" id="ARBA00023163"/>
    </source>
</evidence>
<dbReference type="AlphaFoldDB" id="A0A2T5GJ48"/>
<evidence type="ECO:0000259" key="4">
    <source>
        <dbReference type="PROSITE" id="PS50043"/>
    </source>
</evidence>
<protein>
    <submittedName>
        <fullName evidence="5">Regulatory LuxR family protein</fullName>
    </submittedName>
</protein>
<dbReference type="PANTHER" id="PTHR44688">
    <property type="entry name" value="DNA-BINDING TRANSCRIPTIONAL ACTIVATOR DEVR_DOSR"/>
    <property type="match status" value="1"/>
</dbReference>
<dbReference type="CDD" id="cd06170">
    <property type="entry name" value="LuxR_C_like"/>
    <property type="match status" value="1"/>
</dbReference>
<comment type="caution">
    <text evidence="5">The sequence shown here is derived from an EMBL/GenBank/DDBJ whole genome shotgun (WGS) entry which is preliminary data.</text>
</comment>
<dbReference type="PROSITE" id="PS50043">
    <property type="entry name" value="HTH_LUXR_2"/>
    <property type="match status" value="1"/>
</dbReference>
<dbReference type="GO" id="GO:0003677">
    <property type="term" value="F:DNA binding"/>
    <property type="evidence" value="ECO:0007669"/>
    <property type="project" value="UniProtKB-KW"/>
</dbReference>
<dbReference type="Gene3D" id="1.10.10.10">
    <property type="entry name" value="Winged helix-like DNA-binding domain superfamily/Winged helix DNA-binding domain"/>
    <property type="match status" value="1"/>
</dbReference>
<evidence type="ECO:0000313" key="5">
    <source>
        <dbReference type="EMBL" id="PTQ59341.1"/>
    </source>
</evidence>